<gene>
    <name evidence="5" type="ORF">JE024_38915</name>
</gene>
<evidence type="ECO:0000259" key="4">
    <source>
        <dbReference type="PROSITE" id="PS50043"/>
    </source>
</evidence>
<protein>
    <submittedName>
        <fullName evidence="5">Response regulator transcription factor</fullName>
    </submittedName>
</protein>
<comment type="caution">
    <text evidence="5">The sequence shown here is derived from an EMBL/GenBank/DDBJ whole genome shotgun (WGS) entry which is preliminary data.</text>
</comment>
<evidence type="ECO:0000256" key="2">
    <source>
        <dbReference type="ARBA" id="ARBA00023125"/>
    </source>
</evidence>
<dbReference type="Proteomes" id="UP000664109">
    <property type="component" value="Unassembled WGS sequence"/>
</dbReference>
<dbReference type="SUPFAM" id="SSF46894">
    <property type="entry name" value="C-terminal effector domain of the bipartite response regulators"/>
    <property type="match status" value="1"/>
</dbReference>
<evidence type="ECO:0000256" key="3">
    <source>
        <dbReference type="ARBA" id="ARBA00023163"/>
    </source>
</evidence>
<dbReference type="PROSITE" id="PS50043">
    <property type="entry name" value="HTH_LUXR_2"/>
    <property type="match status" value="1"/>
</dbReference>
<name>A0ABS2V4H8_9ACTN</name>
<reference evidence="5 6" key="1">
    <citation type="journal article" date="2016" name="Arch. Microbiol.">
        <title>Streptomyces zhihengii sp. nov., isolated from rhizospheric soil of Psammosilene tunicoides.</title>
        <authorList>
            <person name="Huang M.J."/>
            <person name="Fei J.J."/>
            <person name="Salam N."/>
            <person name="Kim C.J."/>
            <person name="Hozzein W.N."/>
            <person name="Xiao M."/>
            <person name="Huang H.Q."/>
            <person name="Li W.J."/>
        </authorList>
    </citation>
    <scope>NUCLEOTIDE SEQUENCE [LARGE SCALE GENOMIC DNA]</scope>
    <source>
        <strain evidence="5 6">YIM T102</strain>
    </source>
</reference>
<dbReference type="PANTHER" id="PTHR44688">
    <property type="entry name" value="DNA-BINDING TRANSCRIPTIONAL ACTIVATOR DEVR_DOSR"/>
    <property type="match status" value="1"/>
</dbReference>
<accession>A0ABS2V4H8</accession>
<organism evidence="5 6">
    <name type="scientific">Streptomyces zhihengii</name>
    <dbReference type="NCBI Taxonomy" id="1818004"/>
    <lineage>
        <taxon>Bacteria</taxon>
        <taxon>Bacillati</taxon>
        <taxon>Actinomycetota</taxon>
        <taxon>Actinomycetes</taxon>
        <taxon>Kitasatosporales</taxon>
        <taxon>Streptomycetaceae</taxon>
        <taxon>Streptomyces</taxon>
    </lineage>
</organism>
<keyword evidence="6" id="KW-1185">Reference proteome</keyword>
<geneLocation type="plasmid" evidence="5">
    <name>unnamed1</name>
</geneLocation>
<keyword evidence="3" id="KW-0804">Transcription</keyword>
<keyword evidence="5" id="KW-0614">Plasmid</keyword>
<dbReference type="Pfam" id="PF00196">
    <property type="entry name" value="GerE"/>
    <property type="match status" value="1"/>
</dbReference>
<keyword evidence="2" id="KW-0238">DNA-binding</keyword>
<dbReference type="CDD" id="cd06170">
    <property type="entry name" value="LuxR_C_like"/>
    <property type="match status" value="1"/>
</dbReference>
<evidence type="ECO:0000256" key="1">
    <source>
        <dbReference type="ARBA" id="ARBA00023015"/>
    </source>
</evidence>
<keyword evidence="1" id="KW-0805">Transcription regulation</keyword>
<dbReference type="Gene3D" id="3.40.50.2300">
    <property type="match status" value="1"/>
</dbReference>
<dbReference type="RefSeq" id="WP_205378702.1">
    <property type="nucleotide sequence ID" value="NZ_JAFEJA010000003.1"/>
</dbReference>
<dbReference type="InterPro" id="IPR016032">
    <property type="entry name" value="Sig_transdc_resp-reg_C-effctor"/>
</dbReference>
<evidence type="ECO:0000313" key="5">
    <source>
        <dbReference type="EMBL" id="MBM9624523.1"/>
    </source>
</evidence>
<dbReference type="PANTHER" id="PTHR44688:SF16">
    <property type="entry name" value="DNA-BINDING TRANSCRIPTIONAL ACTIVATOR DEVR_DOSR"/>
    <property type="match status" value="1"/>
</dbReference>
<sequence length="237" mass="26150">MKSSMQSAEDADSKDVIASEESATRRRWSAGLPRVATVHVRGEDALTRAGLSRHLVLLPWLMEIEADVTQAADVCVFGVRGTGESLPTSLKRISCGPKCRFVLLVDDAWETDISSVVHLGVRAVLWRSKFSPRGFESAIRSAVEMSDLTDSSRDALVRKISQTRRQMLSPGDGVTGFTAREIDVLRFLAAGMDLEKISAAMSYSERTIKNILYGAMKRHKLQNRTHLVSYAIRAGLI</sequence>
<proteinExistence type="predicted"/>
<feature type="domain" description="HTH luxR-type" evidence="4">
    <location>
        <begin position="170"/>
        <end position="235"/>
    </location>
</feature>
<evidence type="ECO:0000313" key="6">
    <source>
        <dbReference type="Proteomes" id="UP000664109"/>
    </source>
</evidence>
<dbReference type="SMART" id="SM00421">
    <property type="entry name" value="HTH_LUXR"/>
    <property type="match status" value="1"/>
</dbReference>
<dbReference type="InterPro" id="IPR000792">
    <property type="entry name" value="Tscrpt_reg_LuxR_C"/>
</dbReference>
<dbReference type="EMBL" id="JAFEJA010000003">
    <property type="protein sequence ID" value="MBM9624523.1"/>
    <property type="molecule type" value="Genomic_DNA"/>
</dbReference>